<organism evidence="4 5">
    <name type="scientific">Lactuca saligna</name>
    <name type="common">Willowleaf lettuce</name>
    <dbReference type="NCBI Taxonomy" id="75948"/>
    <lineage>
        <taxon>Eukaryota</taxon>
        <taxon>Viridiplantae</taxon>
        <taxon>Streptophyta</taxon>
        <taxon>Embryophyta</taxon>
        <taxon>Tracheophyta</taxon>
        <taxon>Spermatophyta</taxon>
        <taxon>Magnoliopsida</taxon>
        <taxon>eudicotyledons</taxon>
        <taxon>Gunneridae</taxon>
        <taxon>Pentapetalae</taxon>
        <taxon>asterids</taxon>
        <taxon>campanulids</taxon>
        <taxon>Asterales</taxon>
        <taxon>Asteraceae</taxon>
        <taxon>Cichorioideae</taxon>
        <taxon>Cichorieae</taxon>
        <taxon>Lactucinae</taxon>
        <taxon>Lactuca</taxon>
    </lineage>
</organism>
<dbReference type="InterPro" id="IPR018289">
    <property type="entry name" value="MULE_transposase_dom"/>
</dbReference>
<feature type="compositionally biased region" description="Polar residues" evidence="2">
    <location>
        <begin position="887"/>
        <end position="902"/>
    </location>
</feature>
<feature type="compositionally biased region" description="Acidic residues" evidence="2">
    <location>
        <begin position="250"/>
        <end position="260"/>
    </location>
</feature>
<accession>A0AA36E9Z7</accession>
<evidence type="ECO:0000256" key="1">
    <source>
        <dbReference type="PROSITE-ProRule" id="PRU00047"/>
    </source>
</evidence>
<feature type="domain" description="CCHC-type" evidence="3">
    <location>
        <begin position="868"/>
        <end position="882"/>
    </location>
</feature>
<keyword evidence="5" id="KW-1185">Reference proteome</keyword>
<protein>
    <recommendedName>
        <fullName evidence="3">CCHC-type domain-containing protein</fullName>
    </recommendedName>
</protein>
<dbReference type="AlphaFoldDB" id="A0AA36E9Z7"/>
<dbReference type="EMBL" id="OX465081">
    <property type="protein sequence ID" value="CAI9286510.1"/>
    <property type="molecule type" value="Genomic_DNA"/>
</dbReference>
<dbReference type="GO" id="GO:0008270">
    <property type="term" value="F:zinc ion binding"/>
    <property type="evidence" value="ECO:0007669"/>
    <property type="project" value="UniProtKB-KW"/>
</dbReference>
<dbReference type="Pfam" id="PF10551">
    <property type="entry name" value="MULE"/>
    <property type="match status" value="1"/>
</dbReference>
<dbReference type="Proteomes" id="UP001177003">
    <property type="component" value="Chromosome 5"/>
</dbReference>
<feature type="compositionally biased region" description="Basic and acidic residues" evidence="2">
    <location>
        <begin position="910"/>
        <end position="920"/>
    </location>
</feature>
<dbReference type="InterPro" id="IPR058594">
    <property type="entry name" value="PB1-like_dom_pln"/>
</dbReference>
<evidence type="ECO:0000256" key="2">
    <source>
        <dbReference type="SAM" id="MobiDB-lite"/>
    </source>
</evidence>
<proteinExistence type="predicted"/>
<dbReference type="PROSITE" id="PS50158">
    <property type="entry name" value="ZF_CCHC"/>
    <property type="match status" value="1"/>
</dbReference>
<feature type="region of interest" description="Disordered" evidence="2">
    <location>
        <begin position="250"/>
        <end position="269"/>
    </location>
</feature>
<dbReference type="GO" id="GO:0003676">
    <property type="term" value="F:nucleic acid binding"/>
    <property type="evidence" value="ECO:0007669"/>
    <property type="project" value="InterPro"/>
</dbReference>
<sequence length="957" mass="108145">MSCICKLFIIENPEKFQHSDKKTLIVISSPLKRNGVVAYTCKYGGNRCWTSLLLYHGGEFTKFPGRKYIKGKQTYIDLLDMDTFSVHDIDEMMEQLGYVDEGIPLYYHFKRPFSDLDFGLFALGSDQDVRHLGTFISKHKLIEVYIEHGKTQLHTYTMSPNQAKVQIKEIIEPPSCSRRLFLDWYDTGETNVVGDASKEANEGNPCVEVEIGDKFEHTNEVEFRDGNKGGEDPWSEFESGDMFEDINEEEFGSGDNFDDDSGYKSSESDDIDFYVDNDNILDDVEVDMNDFNDNIDMDAEWVGGMNDNVVQEENEVGELNEVLNNEVLLSGSSSDEGPVGQRKKTIKAIQRAHENDEANVAEPFYILQTFNTAQEFKERVKVHAIETRRELGFEKNDKNRVRVVCRGTIPKLGNLDKSGEGQQEVNNEDEEKCPWSLYASKWKRDINWMVKSYNKEHRCLQTRNVKACTYKFLAKKITTQVESNPTIPIRALQEQLQRDYQVGLSKMKVFRARTEALNQVRGDYVGQYALLRDYVQELQKHNPDTTVKIDVESEPNPNSETRTFKRIYICLGPLKKGFAAGRRDFLGLDGAFMKGPYPGQILSAVGIDGNNGTYPLAYAVVESESTNSWTWFLTCLGDDLGLGTNSNFTFMTDRQKGVLPAIAKLFPCAEHRYCLRHIHENMKANWRAKQFKDLLWDCAKASTIQQFQRSMEELRKLNNDAYEWLKNIPPQHWSRSHFTGRAHTDAMLNNMCESLNSKIVEGRDVPIITCLEYIREYLVKKIVTVQKEIDKAVGPLTPTATIWVEKLKKEASQLRNMWEKSTCPTTLLPPKHHVPIGRPKKKRRRSAMEVEDLVKGNQLSRAQKSVTCSKCNKSGHNARTCKGQKAGGSQTSRNVGGSQTSKIVGGAGSEKVKVGSEKVKAGGSQTSRNVSGAGSAKVKDGSAKVRASVSKKGKGVP</sequence>
<gene>
    <name evidence="4" type="ORF">LSALG_LOCUS25926</name>
</gene>
<dbReference type="InterPro" id="IPR001878">
    <property type="entry name" value="Znf_CCHC"/>
</dbReference>
<dbReference type="PANTHER" id="PTHR31973">
    <property type="entry name" value="POLYPROTEIN, PUTATIVE-RELATED"/>
    <property type="match status" value="1"/>
</dbReference>
<keyword evidence="1" id="KW-0863">Zinc-finger</keyword>
<evidence type="ECO:0000313" key="5">
    <source>
        <dbReference type="Proteomes" id="UP001177003"/>
    </source>
</evidence>
<reference evidence="4" key="1">
    <citation type="submission" date="2023-04" db="EMBL/GenBank/DDBJ databases">
        <authorList>
            <person name="Vijverberg K."/>
            <person name="Xiong W."/>
            <person name="Schranz E."/>
        </authorList>
    </citation>
    <scope>NUCLEOTIDE SEQUENCE</scope>
</reference>
<name>A0AA36E9Z7_LACSI</name>
<feature type="region of interest" description="Disordered" evidence="2">
    <location>
        <begin position="870"/>
        <end position="957"/>
    </location>
</feature>
<dbReference type="Pfam" id="PF26130">
    <property type="entry name" value="PB1-like"/>
    <property type="match status" value="1"/>
</dbReference>
<evidence type="ECO:0000313" key="4">
    <source>
        <dbReference type="EMBL" id="CAI9286510.1"/>
    </source>
</evidence>
<keyword evidence="1" id="KW-0862">Zinc</keyword>
<evidence type="ECO:0000259" key="3">
    <source>
        <dbReference type="PROSITE" id="PS50158"/>
    </source>
</evidence>
<keyword evidence="1" id="KW-0479">Metal-binding</keyword>
<dbReference type="PANTHER" id="PTHR31973:SF190">
    <property type="entry name" value="MULE TRANSPOSASE DOMAIN-CONTAINING PROTEIN"/>
    <property type="match status" value="1"/>
</dbReference>